<sequence>MTLSWLSSIIKRCPHLQCSLLRVRNPPEPYIEIRHYCNNAEGETITLPEFNKFVPDTYEIGTVILDNGKTSKRNE</sequence>
<reference evidence="2" key="1">
    <citation type="submission" date="2016-11" db="UniProtKB">
        <authorList>
            <consortium name="WormBaseParasite"/>
        </authorList>
    </citation>
    <scope>IDENTIFICATION</scope>
</reference>
<dbReference type="WBParaSite" id="Hba_20190">
    <property type="protein sequence ID" value="Hba_20190"/>
    <property type="gene ID" value="Hba_20190"/>
</dbReference>
<evidence type="ECO:0000313" key="2">
    <source>
        <dbReference type="WBParaSite" id="Hba_20190"/>
    </source>
</evidence>
<name>A0A1I7XQW8_HETBA</name>
<organism evidence="1 2">
    <name type="scientific">Heterorhabditis bacteriophora</name>
    <name type="common">Entomopathogenic nematode worm</name>
    <dbReference type="NCBI Taxonomy" id="37862"/>
    <lineage>
        <taxon>Eukaryota</taxon>
        <taxon>Metazoa</taxon>
        <taxon>Ecdysozoa</taxon>
        <taxon>Nematoda</taxon>
        <taxon>Chromadorea</taxon>
        <taxon>Rhabditida</taxon>
        <taxon>Rhabditina</taxon>
        <taxon>Rhabditomorpha</taxon>
        <taxon>Strongyloidea</taxon>
        <taxon>Heterorhabditidae</taxon>
        <taxon>Heterorhabditis</taxon>
    </lineage>
</organism>
<keyword evidence="1" id="KW-1185">Reference proteome</keyword>
<protein>
    <submittedName>
        <fullName evidence="2">Transthyretin-like family protein</fullName>
    </submittedName>
</protein>
<dbReference type="Gene3D" id="2.60.40.3330">
    <property type="match status" value="1"/>
</dbReference>
<accession>A0A1I7XQW8</accession>
<proteinExistence type="predicted"/>
<dbReference type="Proteomes" id="UP000095283">
    <property type="component" value="Unplaced"/>
</dbReference>
<dbReference type="AlphaFoldDB" id="A0A1I7XQW8"/>
<dbReference type="InterPro" id="IPR038479">
    <property type="entry name" value="Transthyretin-like_sf"/>
</dbReference>
<evidence type="ECO:0000313" key="1">
    <source>
        <dbReference type="Proteomes" id="UP000095283"/>
    </source>
</evidence>